<sequence length="562" mass="62652">MDFDDLEEAEGQEGPKLVELRKLRSPDELTAMPHPMPKKRGFGGGSKRTQKVLYLHGPGSNQAMAEKQVQAVFKNLKWVVDFDLLEWHYLEGTINQKLEEIHWDPAVQKIFAPFGRPCGDSYDGYMSYLKLLDESHQQETWLGPEEKEVGSGYDEVIEALAAHLAKTGPYDGLCGFDIGASLAFDLARLAQEGDARFKEKFRYLLLFSARGHRAMAKGGQGALRPKAPLRIPCFLCWSEEDDSKQFSNYEDLALYIHPKFRRICLHGQGHRPPNLQKNTKELETLDSFIGSMQSGVLSADADDDKPAAIYKGHWLPVPRESAPELKAGPLKLIVVPDPLGEHGPLPEQALKDRLRFPAQEPPELTAQRLSLFRQVTALTSEDFAPLGAVTGVKFQQADKLVKWHPEVKERDASTAYAVDAGRSRWLQAEDEVQIGWSQLEEMALKLLEENVEITPDDNVAVLGLGTGAHIAFGVALALIEHRNIMPAKLLCVCPPTVWPHEGAPAQGSLMETPVCYLTYPQSVAGPPWRLETATYGPFQHRHFEDRASLLATIEEEVKSLQA</sequence>
<dbReference type="Gene3D" id="3.40.50.1820">
    <property type="entry name" value="alpha/beta hydrolase"/>
    <property type="match status" value="1"/>
</dbReference>
<keyword evidence="1" id="KW-0378">Hydrolase</keyword>
<organism evidence="4 5">
    <name type="scientific">Durusdinium trenchii</name>
    <dbReference type="NCBI Taxonomy" id="1381693"/>
    <lineage>
        <taxon>Eukaryota</taxon>
        <taxon>Sar</taxon>
        <taxon>Alveolata</taxon>
        <taxon>Dinophyceae</taxon>
        <taxon>Suessiales</taxon>
        <taxon>Symbiodiniaceae</taxon>
        <taxon>Durusdinium</taxon>
    </lineage>
</organism>
<dbReference type="SUPFAM" id="SSF53474">
    <property type="entry name" value="alpha/beta-Hydrolases"/>
    <property type="match status" value="2"/>
</dbReference>
<dbReference type="Pfam" id="PF03959">
    <property type="entry name" value="FSH1"/>
    <property type="match status" value="1"/>
</dbReference>
<evidence type="ECO:0000256" key="2">
    <source>
        <dbReference type="SAM" id="MobiDB-lite"/>
    </source>
</evidence>
<feature type="compositionally biased region" description="Acidic residues" evidence="2">
    <location>
        <begin position="1"/>
        <end position="11"/>
    </location>
</feature>
<evidence type="ECO:0000313" key="4">
    <source>
        <dbReference type="EMBL" id="CAK9106289.1"/>
    </source>
</evidence>
<proteinExistence type="predicted"/>
<dbReference type="InterPro" id="IPR050593">
    <property type="entry name" value="LovG"/>
</dbReference>
<dbReference type="EMBL" id="CAXAMM010042696">
    <property type="protein sequence ID" value="CAK9106289.1"/>
    <property type="molecule type" value="Genomic_DNA"/>
</dbReference>
<feature type="compositionally biased region" description="Basic and acidic residues" evidence="2">
    <location>
        <begin position="16"/>
        <end position="27"/>
    </location>
</feature>
<dbReference type="InterPro" id="IPR005645">
    <property type="entry name" value="FSH-like_dom"/>
</dbReference>
<evidence type="ECO:0000256" key="1">
    <source>
        <dbReference type="ARBA" id="ARBA00022801"/>
    </source>
</evidence>
<dbReference type="Proteomes" id="UP001642464">
    <property type="component" value="Unassembled WGS sequence"/>
</dbReference>
<dbReference type="PANTHER" id="PTHR48070">
    <property type="entry name" value="ESTERASE OVCA2"/>
    <property type="match status" value="1"/>
</dbReference>
<evidence type="ECO:0000259" key="3">
    <source>
        <dbReference type="Pfam" id="PF03959"/>
    </source>
</evidence>
<dbReference type="PANTHER" id="PTHR48070:SF6">
    <property type="entry name" value="ESTERASE OVCA2"/>
    <property type="match status" value="1"/>
</dbReference>
<name>A0ABP0S1W5_9DINO</name>
<accession>A0ABP0S1W5</accession>
<evidence type="ECO:0000313" key="5">
    <source>
        <dbReference type="Proteomes" id="UP001642464"/>
    </source>
</evidence>
<protein>
    <submittedName>
        <fullName evidence="4">Esterase OVCA2 (Ovarian cancer-associated gene 2 protein homolog)</fullName>
    </submittedName>
</protein>
<feature type="region of interest" description="Disordered" evidence="2">
    <location>
        <begin position="1"/>
        <end position="46"/>
    </location>
</feature>
<keyword evidence="5" id="KW-1185">Reference proteome</keyword>
<gene>
    <name evidence="4" type="ORF">SCF082_LOCUS49511</name>
</gene>
<reference evidence="4 5" key="1">
    <citation type="submission" date="2024-02" db="EMBL/GenBank/DDBJ databases">
        <authorList>
            <person name="Chen Y."/>
            <person name="Shah S."/>
            <person name="Dougan E. K."/>
            <person name="Thang M."/>
            <person name="Chan C."/>
        </authorList>
    </citation>
    <scope>NUCLEOTIDE SEQUENCE [LARGE SCALE GENOMIC DNA]</scope>
</reference>
<comment type="caution">
    <text evidence="4">The sequence shown here is derived from an EMBL/GenBank/DDBJ whole genome shotgun (WGS) entry which is preliminary data.</text>
</comment>
<dbReference type="InterPro" id="IPR029058">
    <property type="entry name" value="AB_hydrolase_fold"/>
</dbReference>
<feature type="domain" description="Serine hydrolase" evidence="3">
    <location>
        <begin position="48"/>
        <end position="280"/>
    </location>
</feature>